<evidence type="ECO:0000256" key="1">
    <source>
        <dbReference type="SAM" id="Phobius"/>
    </source>
</evidence>
<dbReference type="AlphaFoldDB" id="A0A6M0R7M1"/>
<name>A0A6M0R7M1_9CLOT</name>
<accession>A0A6M0R7M1</accession>
<organism evidence="2 3">
    <name type="scientific">Clostridium niameyense</name>
    <dbReference type="NCBI Taxonomy" id="1622073"/>
    <lineage>
        <taxon>Bacteria</taxon>
        <taxon>Bacillati</taxon>
        <taxon>Bacillota</taxon>
        <taxon>Clostridia</taxon>
        <taxon>Eubacteriales</taxon>
        <taxon>Clostridiaceae</taxon>
        <taxon>Clostridium</taxon>
    </lineage>
</organism>
<comment type="caution">
    <text evidence="2">The sequence shown here is derived from an EMBL/GenBank/DDBJ whole genome shotgun (WGS) entry which is preliminary data.</text>
</comment>
<feature type="transmembrane region" description="Helical" evidence="1">
    <location>
        <begin position="49"/>
        <end position="67"/>
    </location>
</feature>
<dbReference type="Pfam" id="PF20563">
    <property type="entry name" value="DUF6773"/>
    <property type="match status" value="1"/>
</dbReference>
<proteinExistence type="predicted"/>
<dbReference type="Proteomes" id="UP000473885">
    <property type="component" value="Unassembled WGS sequence"/>
</dbReference>
<feature type="transmembrane region" description="Helical" evidence="1">
    <location>
        <begin position="20"/>
        <end position="37"/>
    </location>
</feature>
<reference evidence="2 3" key="1">
    <citation type="submission" date="2019-04" db="EMBL/GenBank/DDBJ databases">
        <title>Genome sequencing of Clostridium botulinum Groups I-IV and Clostridium butyricum.</title>
        <authorList>
            <person name="Brunt J."/>
            <person name="Van Vliet A.H.M."/>
            <person name="Stringer S.C."/>
            <person name="Carter A.T."/>
            <person name="Peck M.W."/>
        </authorList>
    </citation>
    <scope>NUCLEOTIDE SEQUENCE [LARGE SCALE GENOMIC DNA]</scope>
    <source>
        <strain evidence="2 3">IFR 18/094</strain>
    </source>
</reference>
<protein>
    <submittedName>
        <fullName evidence="2">Uncharacterized protein</fullName>
    </submittedName>
</protein>
<sequence>MKIKDERVLQLNNKIQKEAYILVLFLAIASICIKSYVMEMPFTQYMTELGIIILSTLYIAVRSMLLGYNFMNNSKSSKILTVSAILVLSLAISIINGVKNYSLYGNKYTGILDGHFIAVLVVTFIFSVVFISLIFALLYGLNEAGQQRLEKKLNEEDEDK</sequence>
<feature type="transmembrane region" description="Helical" evidence="1">
    <location>
        <begin position="79"/>
        <end position="96"/>
    </location>
</feature>
<dbReference type="RefSeq" id="WP_163248531.1">
    <property type="nucleotide sequence ID" value="NZ_SXDP01000002.1"/>
</dbReference>
<keyword evidence="3" id="KW-1185">Reference proteome</keyword>
<dbReference type="EMBL" id="SXDP01000002">
    <property type="protein sequence ID" value="NEZ46231.1"/>
    <property type="molecule type" value="Genomic_DNA"/>
</dbReference>
<evidence type="ECO:0000313" key="2">
    <source>
        <dbReference type="EMBL" id="NEZ46231.1"/>
    </source>
</evidence>
<keyword evidence="1" id="KW-0472">Membrane</keyword>
<keyword evidence="1" id="KW-1133">Transmembrane helix</keyword>
<feature type="transmembrane region" description="Helical" evidence="1">
    <location>
        <begin position="116"/>
        <end position="141"/>
    </location>
</feature>
<evidence type="ECO:0000313" key="3">
    <source>
        <dbReference type="Proteomes" id="UP000473885"/>
    </source>
</evidence>
<dbReference type="InterPro" id="IPR046664">
    <property type="entry name" value="DUF6773"/>
</dbReference>
<gene>
    <name evidence="2" type="ORF">FDF74_03270</name>
</gene>
<keyword evidence="1" id="KW-0812">Transmembrane</keyword>